<evidence type="ECO:0000256" key="11">
    <source>
        <dbReference type="ARBA" id="ARBA00023049"/>
    </source>
</evidence>
<comment type="caution">
    <text evidence="15">The sequence shown here is derived from an EMBL/GenBank/DDBJ whole genome shotgun (WGS) entry which is preliminary data.</text>
</comment>
<keyword evidence="12 13" id="KW-0472">Membrane</keyword>
<evidence type="ECO:0000259" key="14">
    <source>
        <dbReference type="Pfam" id="PF02163"/>
    </source>
</evidence>
<feature type="domain" description="Peptidase M50" evidence="14">
    <location>
        <begin position="119"/>
        <end position="181"/>
    </location>
</feature>
<accession>A0A1G2R4Y6</accession>
<evidence type="ECO:0000313" key="16">
    <source>
        <dbReference type="Proteomes" id="UP000178092"/>
    </source>
</evidence>
<comment type="similarity">
    <text evidence="3">Belongs to the peptidase M50B family.</text>
</comment>
<dbReference type="InterPro" id="IPR044537">
    <property type="entry name" value="Rip2-like"/>
</dbReference>
<keyword evidence="5" id="KW-0645">Protease</keyword>
<dbReference type="Pfam" id="PF02163">
    <property type="entry name" value="Peptidase_M50"/>
    <property type="match status" value="1"/>
</dbReference>
<feature type="transmembrane region" description="Helical" evidence="13">
    <location>
        <begin position="53"/>
        <end position="74"/>
    </location>
</feature>
<feature type="transmembrane region" description="Helical" evidence="13">
    <location>
        <begin position="169"/>
        <end position="189"/>
    </location>
</feature>
<feature type="transmembrane region" description="Helical" evidence="13">
    <location>
        <begin position="95"/>
        <end position="116"/>
    </location>
</feature>
<dbReference type="InterPro" id="IPR052348">
    <property type="entry name" value="Metallopeptidase_M50B"/>
</dbReference>
<name>A0A1G2R4Y6_9BACT</name>
<dbReference type="GO" id="GO:0008237">
    <property type="term" value="F:metallopeptidase activity"/>
    <property type="evidence" value="ECO:0007669"/>
    <property type="project" value="UniProtKB-KW"/>
</dbReference>
<evidence type="ECO:0000256" key="9">
    <source>
        <dbReference type="ARBA" id="ARBA00022833"/>
    </source>
</evidence>
<comment type="cofactor">
    <cofactor evidence="1">
        <name>Zn(2+)</name>
        <dbReference type="ChEBI" id="CHEBI:29105"/>
    </cofactor>
</comment>
<dbReference type="GO" id="GO:0005886">
    <property type="term" value="C:plasma membrane"/>
    <property type="evidence" value="ECO:0007669"/>
    <property type="project" value="UniProtKB-SubCell"/>
</dbReference>
<dbReference type="PANTHER" id="PTHR35864">
    <property type="entry name" value="ZINC METALLOPROTEASE MJ0611-RELATED"/>
    <property type="match status" value="1"/>
</dbReference>
<dbReference type="AlphaFoldDB" id="A0A1G2R4Y6"/>
<sequence>MPDFFEFFILLILLLPSVVLHEVSHGLVANMLGDPTARNAGRLTLNPISHVDVVGSFIVPLTFFFATGGFFGWAKPVPVNPSNLRGKYASALVSIAGPASNFAIAIVFAAFTRIALQLDAVNENFVQILVWIVLVNVTLGLFNLLPLPPLDGSHILFTFLPTSLEHMKVFLLQYGMFLVMGLILLNLVLNGAVLDIFFKGIERPLVDFLVGVP</sequence>
<evidence type="ECO:0000256" key="6">
    <source>
        <dbReference type="ARBA" id="ARBA00022692"/>
    </source>
</evidence>
<keyword evidence="7" id="KW-0479">Metal-binding</keyword>
<dbReference type="InterPro" id="IPR008915">
    <property type="entry name" value="Peptidase_M50"/>
</dbReference>
<dbReference type="GO" id="GO:0006508">
    <property type="term" value="P:proteolysis"/>
    <property type="evidence" value="ECO:0007669"/>
    <property type="project" value="UniProtKB-KW"/>
</dbReference>
<evidence type="ECO:0000256" key="12">
    <source>
        <dbReference type="ARBA" id="ARBA00023136"/>
    </source>
</evidence>
<keyword evidence="11" id="KW-0482">Metalloprotease</keyword>
<evidence type="ECO:0000256" key="13">
    <source>
        <dbReference type="SAM" id="Phobius"/>
    </source>
</evidence>
<dbReference type="CDD" id="cd06158">
    <property type="entry name" value="S2P-M50_like_1"/>
    <property type="match status" value="1"/>
</dbReference>
<dbReference type="PANTHER" id="PTHR35864:SF1">
    <property type="entry name" value="ZINC METALLOPROTEASE YWHC-RELATED"/>
    <property type="match status" value="1"/>
</dbReference>
<dbReference type="GO" id="GO:0046872">
    <property type="term" value="F:metal ion binding"/>
    <property type="evidence" value="ECO:0007669"/>
    <property type="project" value="UniProtKB-KW"/>
</dbReference>
<evidence type="ECO:0000256" key="1">
    <source>
        <dbReference type="ARBA" id="ARBA00001947"/>
    </source>
</evidence>
<keyword evidence="9" id="KW-0862">Zinc</keyword>
<evidence type="ECO:0000256" key="4">
    <source>
        <dbReference type="ARBA" id="ARBA00022475"/>
    </source>
</evidence>
<evidence type="ECO:0000256" key="5">
    <source>
        <dbReference type="ARBA" id="ARBA00022670"/>
    </source>
</evidence>
<keyword evidence="10 13" id="KW-1133">Transmembrane helix</keyword>
<feature type="transmembrane region" description="Helical" evidence="13">
    <location>
        <begin position="128"/>
        <end position="148"/>
    </location>
</feature>
<keyword evidence="4" id="KW-1003">Cell membrane</keyword>
<evidence type="ECO:0000256" key="8">
    <source>
        <dbReference type="ARBA" id="ARBA00022801"/>
    </source>
</evidence>
<keyword evidence="8" id="KW-0378">Hydrolase</keyword>
<protein>
    <recommendedName>
        <fullName evidence="14">Peptidase M50 domain-containing protein</fullName>
    </recommendedName>
</protein>
<organism evidence="15 16">
    <name type="scientific">Candidatus Wildermuthbacteria bacterium RIFCSPHIGHO2_02_FULL_45_25</name>
    <dbReference type="NCBI Taxonomy" id="1802450"/>
    <lineage>
        <taxon>Bacteria</taxon>
        <taxon>Candidatus Wildermuthiibacteriota</taxon>
    </lineage>
</organism>
<keyword evidence="6 13" id="KW-0812">Transmembrane</keyword>
<proteinExistence type="inferred from homology"/>
<evidence type="ECO:0000313" key="15">
    <source>
        <dbReference type="EMBL" id="OHA67924.1"/>
    </source>
</evidence>
<reference evidence="15 16" key="1">
    <citation type="journal article" date="2016" name="Nat. Commun.">
        <title>Thousands of microbial genomes shed light on interconnected biogeochemical processes in an aquifer system.</title>
        <authorList>
            <person name="Anantharaman K."/>
            <person name="Brown C.T."/>
            <person name="Hug L.A."/>
            <person name="Sharon I."/>
            <person name="Castelle C.J."/>
            <person name="Probst A.J."/>
            <person name="Thomas B.C."/>
            <person name="Singh A."/>
            <person name="Wilkins M.J."/>
            <person name="Karaoz U."/>
            <person name="Brodie E.L."/>
            <person name="Williams K.H."/>
            <person name="Hubbard S.S."/>
            <person name="Banfield J.F."/>
        </authorList>
    </citation>
    <scope>NUCLEOTIDE SEQUENCE [LARGE SCALE GENOMIC DNA]</scope>
</reference>
<evidence type="ECO:0000256" key="3">
    <source>
        <dbReference type="ARBA" id="ARBA00007931"/>
    </source>
</evidence>
<gene>
    <name evidence="15" type="ORF">A3C04_04600</name>
</gene>
<dbReference type="Proteomes" id="UP000178092">
    <property type="component" value="Unassembled WGS sequence"/>
</dbReference>
<evidence type="ECO:0000256" key="2">
    <source>
        <dbReference type="ARBA" id="ARBA00004651"/>
    </source>
</evidence>
<comment type="subcellular location">
    <subcellularLocation>
        <location evidence="2">Cell membrane</location>
        <topology evidence="2">Multi-pass membrane protein</topology>
    </subcellularLocation>
</comment>
<evidence type="ECO:0000256" key="10">
    <source>
        <dbReference type="ARBA" id="ARBA00022989"/>
    </source>
</evidence>
<dbReference type="EMBL" id="MHTV01000001">
    <property type="protein sequence ID" value="OHA67924.1"/>
    <property type="molecule type" value="Genomic_DNA"/>
</dbReference>
<evidence type="ECO:0000256" key="7">
    <source>
        <dbReference type="ARBA" id="ARBA00022723"/>
    </source>
</evidence>